<name>A0A9N9N533_9GLOM</name>
<organism evidence="1 2">
    <name type="scientific">Ambispora gerdemannii</name>
    <dbReference type="NCBI Taxonomy" id="144530"/>
    <lineage>
        <taxon>Eukaryota</taxon>
        <taxon>Fungi</taxon>
        <taxon>Fungi incertae sedis</taxon>
        <taxon>Mucoromycota</taxon>
        <taxon>Glomeromycotina</taxon>
        <taxon>Glomeromycetes</taxon>
        <taxon>Archaeosporales</taxon>
        <taxon>Ambisporaceae</taxon>
        <taxon>Ambispora</taxon>
    </lineage>
</organism>
<feature type="non-terminal residue" evidence="1">
    <location>
        <position position="1"/>
    </location>
</feature>
<evidence type="ECO:0000313" key="2">
    <source>
        <dbReference type="Proteomes" id="UP000789831"/>
    </source>
</evidence>
<protein>
    <submittedName>
        <fullName evidence="1">336_t:CDS:1</fullName>
    </submittedName>
</protein>
<dbReference type="Proteomes" id="UP000789831">
    <property type="component" value="Unassembled WGS sequence"/>
</dbReference>
<gene>
    <name evidence="1" type="ORF">AGERDE_LOCUS13522</name>
</gene>
<proteinExistence type="predicted"/>
<reference evidence="1" key="1">
    <citation type="submission" date="2021-06" db="EMBL/GenBank/DDBJ databases">
        <authorList>
            <person name="Kallberg Y."/>
            <person name="Tangrot J."/>
            <person name="Rosling A."/>
        </authorList>
    </citation>
    <scope>NUCLEOTIDE SEQUENCE</scope>
    <source>
        <strain evidence="1">MT106</strain>
    </source>
</reference>
<sequence length="45" mass="4622">GAPSGALFPMNDRFTLVDAPTDLAFNPTGPASNCTVGDHLSSMNN</sequence>
<comment type="caution">
    <text evidence="1">The sequence shown here is derived from an EMBL/GenBank/DDBJ whole genome shotgun (WGS) entry which is preliminary data.</text>
</comment>
<keyword evidence="2" id="KW-1185">Reference proteome</keyword>
<evidence type="ECO:0000313" key="1">
    <source>
        <dbReference type="EMBL" id="CAG8701303.1"/>
    </source>
</evidence>
<dbReference type="AlphaFoldDB" id="A0A9N9N533"/>
<dbReference type="EMBL" id="CAJVPL010018212">
    <property type="protein sequence ID" value="CAG8701303.1"/>
    <property type="molecule type" value="Genomic_DNA"/>
</dbReference>
<accession>A0A9N9N533</accession>
<feature type="non-terminal residue" evidence="1">
    <location>
        <position position="45"/>
    </location>
</feature>